<comment type="caution">
    <text evidence="13">The sequence shown here is derived from an EMBL/GenBank/DDBJ whole genome shotgun (WGS) entry which is preliminary data.</text>
</comment>
<feature type="transmembrane region" description="Helical" evidence="12">
    <location>
        <begin position="295"/>
        <end position="315"/>
    </location>
</feature>
<keyword evidence="8 12" id="KW-0406">Ion transport</keyword>
<dbReference type="EMBL" id="RJVI01000001">
    <property type="protein sequence ID" value="ROR35187.1"/>
    <property type="molecule type" value="Genomic_DNA"/>
</dbReference>
<dbReference type="CDD" id="cd12828">
    <property type="entry name" value="TmCorA-like_1"/>
    <property type="match status" value="1"/>
</dbReference>
<dbReference type="InterPro" id="IPR004488">
    <property type="entry name" value="Mg/Co-transport_prot_CorA"/>
</dbReference>
<dbReference type="PANTHER" id="PTHR46494:SF1">
    <property type="entry name" value="CORA FAMILY METAL ION TRANSPORTER (EUROFUNG)"/>
    <property type="match status" value="1"/>
</dbReference>
<name>A0A3N1YCR9_9GAMM</name>
<evidence type="ECO:0000256" key="1">
    <source>
        <dbReference type="ARBA" id="ARBA00004651"/>
    </source>
</evidence>
<evidence type="ECO:0000256" key="3">
    <source>
        <dbReference type="ARBA" id="ARBA00022448"/>
    </source>
</evidence>
<dbReference type="PANTHER" id="PTHR46494">
    <property type="entry name" value="CORA FAMILY METAL ION TRANSPORTER (EUROFUNG)"/>
    <property type="match status" value="1"/>
</dbReference>
<dbReference type="NCBIfam" id="TIGR00383">
    <property type="entry name" value="corA"/>
    <property type="match status" value="1"/>
</dbReference>
<evidence type="ECO:0000313" key="14">
    <source>
        <dbReference type="Proteomes" id="UP000276634"/>
    </source>
</evidence>
<dbReference type="Proteomes" id="UP000276634">
    <property type="component" value="Unassembled WGS sequence"/>
</dbReference>
<dbReference type="InterPro" id="IPR002523">
    <property type="entry name" value="MgTranspt_CorA/ZnTranspt_ZntB"/>
</dbReference>
<proteinExistence type="inferred from homology"/>
<dbReference type="InterPro" id="IPR045861">
    <property type="entry name" value="CorA_cytoplasmic_dom"/>
</dbReference>
<evidence type="ECO:0000256" key="4">
    <source>
        <dbReference type="ARBA" id="ARBA00022475"/>
    </source>
</evidence>
<keyword evidence="3 12" id="KW-0813">Transport</keyword>
<evidence type="ECO:0000256" key="10">
    <source>
        <dbReference type="ARBA" id="ARBA00034269"/>
    </source>
</evidence>
<protein>
    <recommendedName>
        <fullName evidence="12">Magnesium transport protein CorA</fullName>
    </recommendedName>
</protein>
<dbReference type="Gene3D" id="3.30.460.20">
    <property type="entry name" value="CorA soluble domain-like"/>
    <property type="match status" value="1"/>
</dbReference>
<feature type="transmembrane region" description="Helical" evidence="12">
    <location>
        <begin position="327"/>
        <end position="347"/>
    </location>
</feature>
<evidence type="ECO:0000256" key="12">
    <source>
        <dbReference type="RuleBase" id="RU362010"/>
    </source>
</evidence>
<comment type="similarity">
    <text evidence="2 12">Belongs to the CorA metal ion transporter (MIT) (TC 1.A.35) family.</text>
</comment>
<keyword evidence="7 12" id="KW-1133">Transmembrane helix</keyword>
<keyword evidence="5 12" id="KW-0812">Transmembrane</keyword>
<evidence type="ECO:0000256" key="7">
    <source>
        <dbReference type="ARBA" id="ARBA00022989"/>
    </source>
</evidence>
<evidence type="ECO:0000256" key="8">
    <source>
        <dbReference type="ARBA" id="ARBA00023065"/>
    </source>
</evidence>
<accession>A0A3N1YCR9</accession>
<keyword evidence="6 12" id="KW-0460">Magnesium</keyword>
<dbReference type="RefSeq" id="WP_170165044.1">
    <property type="nucleotide sequence ID" value="NZ_RJVI01000001.1"/>
</dbReference>
<sequence length="353" mass="38753">MAKQMEARGAAAKLGLPPGSAVHVGAVSDPTRVVVTSWGEGPPQRRILAPEEAPPAPAPGRLVWVDVAGLADAARVRALAVGYGLDALLVEDILHTGQRTRVDAEGTGLFMILRLPRTGDDPLDLADEQIAVFLAEGVVLTFREHDDEGLFAPLERRFGRRGHAPSGADVLGHAVADLVVDHVFLVLERLADVEEELEALVLERPEALPRAALHRLRQGLLLVRRGIAPLRGELAELVREGHPLLGRQARHYLRDLLDHVLRAVEEAEAMRETAAGLTDAYLAALGQRTNEVMKLLSLVATVFLPLTFLAGVYGMNFEHMPELHWRWAYPAVWLVFVAVAAGLVWWFRRRGWL</sequence>
<dbReference type="GO" id="GO:0005886">
    <property type="term" value="C:plasma membrane"/>
    <property type="evidence" value="ECO:0007669"/>
    <property type="project" value="UniProtKB-SubCell"/>
</dbReference>
<gene>
    <name evidence="12" type="primary">corA</name>
    <name evidence="13" type="ORF">EDC57_1104</name>
</gene>
<dbReference type="InterPro" id="IPR045863">
    <property type="entry name" value="CorA_TM1_TM2"/>
</dbReference>
<keyword evidence="14" id="KW-1185">Reference proteome</keyword>
<comment type="subcellular location">
    <subcellularLocation>
        <location evidence="1">Cell membrane</location>
        <topology evidence="1">Multi-pass membrane protein</topology>
    </subcellularLocation>
    <subcellularLocation>
        <location evidence="12">Membrane</location>
        <topology evidence="12">Multi-pass membrane protein</topology>
    </subcellularLocation>
</comment>
<dbReference type="Pfam" id="PF01544">
    <property type="entry name" value="CorA"/>
    <property type="match status" value="1"/>
</dbReference>
<evidence type="ECO:0000256" key="6">
    <source>
        <dbReference type="ARBA" id="ARBA00022842"/>
    </source>
</evidence>
<evidence type="ECO:0000256" key="9">
    <source>
        <dbReference type="ARBA" id="ARBA00023136"/>
    </source>
</evidence>
<dbReference type="Gene3D" id="1.20.58.340">
    <property type="entry name" value="Magnesium transport protein CorA, transmembrane region"/>
    <property type="match status" value="2"/>
</dbReference>
<evidence type="ECO:0000313" key="13">
    <source>
        <dbReference type="EMBL" id="ROR35187.1"/>
    </source>
</evidence>
<keyword evidence="4 12" id="KW-1003">Cell membrane</keyword>
<dbReference type="SUPFAM" id="SSF144083">
    <property type="entry name" value="Magnesium transport protein CorA, transmembrane region"/>
    <property type="match status" value="1"/>
</dbReference>
<comment type="function">
    <text evidence="11">Mediates influx of magnesium ions. Alternates between open and closed states. Activated by low cytoplasmic Mg(2+) levels. Inactive when cytoplasmic Mg(2+) levels are high.</text>
</comment>
<dbReference type="FunFam" id="1.20.58.340:FF:000004">
    <property type="entry name" value="Magnesium transport protein CorA"/>
    <property type="match status" value="1"/>
</dbReference>
<dbReference type="GO" id="GO:0050897">
    <property type="term" value="F:cobalt ion binding"/>
    <property type="evidence" value="ECO:0007669"/>
    <property type="project" value="TreeGrafter"/>
</dbReference>
<dbReference type="GO" id="GO:0000287">
    <property type="term" value="F:magnesium ion binding"/>
    <property type="evidence" value="ECO:0007669"/>
    <property type="project" value="TreeGrafter"/>
</dbReference>
<evidence type="ECO:0000256" key="11">
    <source>
        <dbReference type="ARBA" id="ARBA00045497"/>
    </source>
</evidence>
<comment type="catalytic activity">
    <reaction evidence="10">
        <text>Mg(2+)(in) = Mg(2+)(out)</text>
        <dbReference type="Rhea" id="RHEA:29827"/>
        <dbReference type="ChEBI" id="CHEBI:18420"/>
    </reaction>
</comment>
<organism evidence="13 14">
    <name type="scientific">Inmirania thermothiophila</name>
    <dbReference type="NCBI Taxonomy" id="1750597"/>
    <lineage>
        <taxon>Bacteria</taxon>
        <taxon>Pseudomonadati</taxon>
        <taxon>Pseudomonadota</taxon>
        <taxon>Gammaproteobacteria</taxon>
        <taxon>Chromatiales</taxon>
        <taxon>Ectothiorhodospiraceae</taxon>
        <taxon>Inmirania</taxon>
    </lineage>
</organism>
<dbReference type="GO" id="GO:0015087">
    <property type="term" value="F:cobalt ion transmembrane transporter activity"/>
    <property type="evidence" value="ECO:0007669"/>
    <property type="project" value="UniProtKB-UniRule"/>
</dbReference>
<evidence type="ECO:0000256" key="2">
    <source>
        <dbReference type="ARBA" id="ARBA00009765"/>
    </source>
</evidence>
<reference evidence="13 14" key="1">
    <citation type="submission" date="2018-11" db="EMBL/GenBank/DDBJ databases">
        <title>Genomic Encyclopedia of Type Strains, Phase IV (KMG-IV): sequencing the most valuable type-strain genomes for metagenomic binning, comparative biology and taxonomic classification.</title>
        <authorList>
            <person name="Goeker M."/>
        </authorList>
    </citation>
    <scope>NUCLEOTIDE SEQUENCE [LARGE SCALE GENOMIC DNA]</scope>
    <source>
        <strain evidence="13 14">DSM 100275</strain>
    </source>
</reference>
<dbReference type="GO" id="GO:0015095">
    <property type="term" value="F:magnesium ion transmembrane transporter activity"/>
    <property type="evidence" value="ECO:0007669"/>
    <property type="project" value="UniProtKB-UniRule"/>
</dbReference>
<keyword evidence="9 12" id="KW-0472">Membrane</keyword>
<dbReference type="AlphaFoldDB" id="A0A3N1YCR9"/>
<dbReference type="SUPFAM" id="SSF143865">
    <property type="entry name" value="CorA soluble domain-like"/>
    <property type="match status" value="1"/>
</dbReference>
<evidence type="ECO:0000256" key="5">
    <source>
        <dbReference type="ARBA" id="ARBA00022692"/>
    </source>
</evidence>